<protein>
    <submittedName>
        <fullName evidence="1">Uncharacterized protein</fullName>
    </submittedName>
</protein>
<evidence type="ECO:0000313" key="1">
    <source>
        <dbReference type="EMBL" id="SPC95364.1"/>
    </source>
</evidence>
<dbReference type="AlphaFoldDB" id="A0A2N9G8D4"/>
<gene>
    <name evidence="1" type="ORF">FSB_LOCUS23246</name>
</gene>
<sequence length="226" mass="23791">MGRGRDRRRLADLEVVSRWLRSALSCRSGGGLAVVQLRGGAWVRNKLRGGAGLRRSEAEWLPAGLAVGQDVVAGGCVATTSSSSSSCSSASPSSSLSPIGSTPRFSAPVADVCHHQILPPAVPFQRSAAKIKPHCAYHAHGKPSHSFLIHNGNGCDYGLNGCSGFVVKGCWRLVVGRGFPTGFEAGLVVGRGFRHGFTVILVVGRGFPTGFEAGLVVGFWHGFERR</sequence>
<accession>A0A2N9G8D4</accession>
<proteinExistence type="predicted"/>
<name>A0A2N9G8D4_FAGSY</name>
<organism evidence="1">
    <name type="scientific">Fagus sylvatica</name>
    <name type="common">Beechnut</name>
    <dbReference type="NCBI Taxonomy" id="28930"/>
    <lineage>
        <taxon>Eukaryota</taxon>
        <taxon>Viridiplantae</taxon>
        <taxon>Streptophyta</taxon>
        <taxon>Embryophyta</taxon>
        <taxon>Tracheophyta</taxon>
        <taxon>Spermatophyta</taxon>
        <taxon>Magnoliopsida</taxon>
        <taxon>eudicotyledons</taxon>
        <taxon>Gunneridae</taxon>
        <taxon>Pentapetalae</taxon>
        <taxon>rosids</taxon>
        <taxon>fabids</taxon>
        <taxon>Fagales</taxon>
        <taxon>Fagaceae</taxon>
        <taxon>Fagus</taxon>
    </lineage>
</organism>
<reference evidence="1" key="1">
    <citation type="submission" date="2018-02" db="EMBL/GenBank/DDBJ databases">
        <authorList>
            <person name="Cohen D.B."/>
            <person name="Kent A.D."/>
        </authorList>
    </citation>
    <scope>NUCLEOTIDE SEQUENCE</scope>
</reference>
<dbReference type="EMBL" id="OIVN01001558">
    <property type="protein sequence ID" value="SPC95364.1"/>
    <property type="molecule type" value="Genomic_DNA"/>
</dbReference>